<dbReference type="Proteomes" id="UP000799118">
    <property type="component" value="Unassembled WGS sequence"/>
</dbReference>
<dbReference type="AlphaFoldDB" id="A0A6A4GN92"/>
<feature type="region of interest" description="Disordered" evidence="1">
    <location>
        <begin position="12"/>
        <end position="119"/>
    </location>
</feature>
<feature type="compositionally biased region" description="Gly residues" evidence="1">
    <location>
        <begin position="12"/>
        <end position="30"/>
    </location>
</feature>
<reference evidence="2" key="1">
    <citation type="journal article" date="2019" name="Environ. Microbiol.">
        <title>Fungal ecological strategies reflected in gene transcription - a case study of two litter decomposers.</title>
        <authorList>
            <person name="Barbi F."/>
            <person name="Kohler A."/>
            <person name="Barry K."/>
            <person name="Baskaran P."/>
            <person name="Daum C."/>
            <person name="Fauchery L."/>
            <person name="Ihrmark K."/>
            <person name="Kuo A."/>
            <person name="LaButti K."/>
            <person name="Lipzen A."/>
            <person name="Morin E."/>
            <person name="Grigoriev I.V."/>
            <person name="Henrissat B."/>
            <person name="Lindahl B."/>
            <person name="Martin F."/>
        </authorList>
    </citation>
    <scope>NUCLEOTIDE SEQUENCE</scope>
    <source>
        <strain evidence="2">JB14</strain>
    </source>
</reference>
<name>A0A6A4GN92_9AGAR</name>
<dbReference type="EMBL" id="ML769837">
    <property type="protein sequence ID" value="KAE9386926.1"/>
    <property type="molecule type" value="Genomic_DNA"/>
</dbReference>
<proteinExistence type="predicted"/>
<gene>
    <name evidence="2" type="ORF">BT96DRAFT_927867</name>
</gene>
<accession>A0A6A4GN92</accession>
<organism evidence="2 3">
    <name type="scientific">Gymnopus androsaceus JB14</name>
    <dbReference type="NCBI Taxonomy" id="1447944"/>
    <lineage>
        <taxon>Eukaryota</taxon>
        <taxon>Fungi</taxon>
        <taxon>Dikarya</taxon>
        <taxon>Basidiomycota</taxon>
        <taxon>Agaricomycotina</taxon>
        <taxon>Agaricomycetes</taxon>
        <taxon>Agaricomycetidae</taxon>
        <taxon>Agaricales</taxon>
        <taxon>Marasmiineae</taxon>
        <taxon>Omphalotaceae</taxon>
        <taxon>Gymnopus</taxon>
    </lineage>
</organism>
<keyword evidence="3" id="KW-1185">Reference proteome</keyword>
<evidence type="ECO:0000256" key="1">
    <source>
        <dbReference type="SAM" id="MobiDB-lite"/>
    </source>
</evidence>
<protein>
    <submittedName>
        <fullName evidence="2">Uncharacterized protein</fullName>
    </submittedName>
</protein>
<evidence type="ECO:0000313" key="2">
    <source>
        <dbReference type="EMBL" id="KAE9386926.1"/>
    </source>
</evidence>
<evidence type="ECO:0000313" key="3">
    <source>
        <dbReference type="Proteomes" id="UP000799118"/>
    </source>
</evidence>
<sequence length="119" mass="11752">MPKLTFNGIFKGGNGGTGYTFSTGGNGGSFASGNKGPSDLKYTGNIETGKGGDGSQSWCRGGQGGDGGDVATNNVGTENDKIEQEVKTNGQKITTGDGGDGKGGRGGKGASFASKNTTF</sequence>